<dbReference type="InterPro" id="IPR014015">
    <property type="entry name" value="Helicase_SF3_DNA-vir"/>
</dbReference>
<evidence type="ECO:0000259" key="4">
    <source>
        <dbReference type="PROSITE" id="PS51206"/>
    </source>
</evidence>
<proteinExistence type="predicted"/>
<accession>A0A6C0IPB8</accession>
<dbReference type="AlphaFoldDB" id="A0A6C0IPB8"/>
<evidence type="ECO:0000313" key="5">
    <source>
        <dbReference type="EMBL" id="QHT93363.1"/>
    </source>
</evidence>
<dbReference type="PANTHER" id="PTHR35372">
    <property type="entry name" value="ATP BINDING PROTEIN-RELATED"/>
    <property type="match status" value="1"/>
</dbReference>
<feature type="domain" description="SF3 helicase" evidence="4">
    <location>
        <begin position="658"/>
        <end position="820"/>
    </location>
</feature>
<dbReference type="InterPro" id="IPR027417">
    <property type="entry name" value="P-loop_NTPase"/>
</dbReference>
<evidence type="ECO:0000256" key="2">
    <source>
        <dbReference type="ARBA" id="ARBA00022801"/>
    </source>
</evidence>
<protein>
    <recommendedName>
        <fullName evidence="4">SF3 helicase domain-containing protein</fullName>
    </recommendedName>
</protein>
<evidence type="ECO:0000256" key="1">
    <source>
        <dbReference type="ARBA" id="ARBA00022741"/>
    </source>
</evidence>
<name>A0A6C0IPB8_9ZZZZ</name>
<reference evidence="5" key="1">
    <citation type="journal article" date="2020" name="Nature">
        <title>Giant virus diversity and host interactions through global metagenomics.</title>
        <authorList>
            <person name="Schulz F."/>
            <person name="Roux S."/>
            <person name="Paez-Espino D."/>
            <person name="Jungbluth S."/>
            <person name="Walsh D.A."/>
            <person name="Denef V.J."/>
            <person name="McMahon K.D."/>
            <person name="Konstantinidis K.T."/>
            <person name="Eloe-Fadrosh E.A."/>
            <person name="Kyrpides N.C."/>
            <person name="Woyke T."/>
        </authorList>
    </citation>
    <scope>NUCLEOTIDE SEQUENCE</scope>
    <source>
        <strain evidence="5">GVMAG-M-3300024252-29</strain>
    </source>
</reference>
<evidence type="ECO:0000256" key="3">
    <source>
        <dbReference type="ARBA" id="ARBA00022840"/>
    </source>
</evidence>
<dbReference type="Pfam" id="PF23162">
    <property type="entry name" value="AEP_C962R"/>
    <property type="match status" value="1"/>
</dbReference>
<dbReference type="NCBIfam" id="TIGR01613">
    <property type="entry name" value="primase_Cterm"/>
    <property type="match status" value="1"/>
</dbReference>
<dbReference type="GO" id="GO:0005524">
    <property type="term" value="F:ATP binding"/>
    <property type="evidence" value="ECO:0007669"/>
    <property type="project" value="UniProtKB-KW"/>
</dbReference>
<dbReference type="Pfam" id="PF08706">
    <property type="entry name" value="D5_N"/>
    <property type="match status" value="1"/>
</dbReference>
<dbReference type="PROSITE" id="PS51206">
    <property type="entry name" value="SF3_HELICASE_1"/>
    <property type="match status" value="1"/>
</dbReference>
<organism evidence="5">
    <name type="scientific">viral metagenome</name>
    <dbReference type="NCBI Taxonomy" id="1070528"/>
    <lineage>
        <taxon>unclassified sequences</taxon>
        <taxon>metagenomes</taxon>
        <taxon>organismal metagenomes</taxon>
    </lineage>
</organism>
<keyword evidence="1" id="KW-0547">Nucleotide-binding</keyword>
<dbReference type="Gene3D" id="3.40.50.300">
    <property type="entry name" value="P-loop containing nucleotide triphosphate hydrolases"/>
    <property type="match status" value="1"/>
</dbReference>
<dbReference type="InterPro" id="IPR006500">
    <property type="entry name" value="Helicase_put_C_phage/plasmid"/>
</dbReference>
<dbReference type="InterPro" id="IPR056443">
    <property type="entry name" value="AEP_C962R"/>
</dbReference>
<keyword evidence="3" id="KW-0067">ATP-binding</keyword>
<dbReference type="InterPro" id="IPR014819">
    <property type="entry name" value="PriCT_2"/>
</dbReference>
<dbReference type="GO" id="GO:0016817">
    <property type="term" value="F:hydrolase activity, acting on acid anhydrides"/>
    <property type="evidence" value="ECO:0007669"/>
    <property type="project" value="InterPro"/>
</dbReference>
<dbReference type="EMBL" id="MN740207">
    <property type="protein sequence ID" value="QHT93363.1"/>
    <property type="molecule type" value="Genomic_DNA"/>
</dbReference>
<dbReference type="InterPro" id="IPR051620">
    <property type="entry name" value="ORF904-like_C"/>
</dbReference>
<keyword evidence="2" id="KW-0378">Hydrolase</keyword>
<dbReference type="PANTHER" id="PTHR35372:SF2">
    <property type="entry name" value="SF3 HELICASE DOMAIN-CONTAINING PROTEIN"/>
    <property type="match status" value="1"/>
</dbReference>
<dbReference type="InterPro" id="IPR014818">
    <property type="entry name" value="Phage/plasmid_primase_P4_C"/>
</dbReference>
<sequence>MSGNTERTCPDLRAFLMSHRCDGDQKPTHTRIGDKANIRGGKYYISQEEEPEFLEHYYNDIVVKGGDEYLTEKQLGEGGSIAIDLDFRYDSDIRVRQHNEHDIVDLISIYLDILKTILIFVAETVDFHIYVFEKPSVNLSNEDVTKDGIHMIIGIQMSSVLQLYLREKVLKVFETNPNDIDFINDLPLKDTCTWGTVLDEGISKGCVNWQLYGSKKPSNLAYKLTGVYHITMDETDNEFCSTPVDVVDYESSFENFRKLSVRYRDHPEYNLQPGIEAVLKERNGKKQVKKGGRVLNSVPSGNLKVMSRTSSNADMVDPSSLPAMDRIQTREELEQWTNYLEKNLQDSSRDYKVSEIHEYAKVLPDRFYGPGSYNDWIRLGFALKNTSEMLFITWMIVSAKDTSFDHGRIPEFYSLWYKMDKKTEGNILTSKSIVYWAKEYSYEEYMNVKRKTLSYFVNISIENPNDREVAQVLYNLGSERFVCATLTNTSHTWYEFMGHRWTLDKGLRIRKAGISEDLYEVYYNEHVTMMAEIQSQANSDNLEDPAYKALIRNNKTITEIMSKCHTNVQKNHIAKEAAELFWDRDFSDKLDQDKFTLGFENGVVDLRTGEFRSGRALDYISKSTLIDYYDDDTMKRPENVKIRGEVEDFMRKLFPDEELCEYMWEHLGSTLIGENISQTFTIYRGDGSNGKSLLASLMSLGLGEYCNPTAPIGLITSKRQQLGGTSSELYALKSIRYAIFQEPEKNMVLNEGAMKEMTGDSKIQARELYQSSTIFNQMYSLVVCANVLFQIKSQDEGTWRRLRIAEFKSCFKNPEVYDSLSPEERANKYVYKKDHTLKDKLAIWAPVFTRMLVDRAVKNQGIVVDCDMVLSETNKYRLKQDLIGQFINEMIVRVEGATLSKQEVSQQWKQWCEVNQASNVPKVSELTDQLNKQFDRHGKSGWKNITFSSYVNAEQEL</sequence>
<dbReference type="Pfam" id="PF08707">
    <property type="entry name" value="PriCT_2"/>
    <property type="match status" value="1"/>
</dbReference>